<accession>A0ABS0BZ05</accession>
<keyword evidence="1" id="KW-0732">Signal</keyword>
<dbReference type="Proteomes" id="UP001193680">
    <property type="component" value="Unassembled WGS sequence"/>
</dbReference>
<sequence>MTKLISYIVLAAFYLFSHVTHAEVVGDFDLKTYPDYQGGVLEFEAFTKKSDGEAFLGIGCSSMSPFPQLQLLLFNEKEIISETPKLLNVTYRTLPASSPRNSSLYPMQGVLQVVDTVDELSNKIRLQVLTNPQRKTMAQMQQNYRAVLEQWSAGKEVEITLSHRTLQSKSYRFSTAGLKQILLRFPELCY</sequence>
<reference evidence="2 3" key="2">
    <citation type="submission" date="2020-11" db="EMBL/GenBank/DDBJ databases">
        <title>Sulfur oxidizing isolate from Hospital Hole Sinkhole.</title>
        <authorList>
            <person name="Scott K.M."/>
        </authorList>
    </citation>
    <scope>NUCLEOTIDE SEQUENCE [LARGE SCALE GENOMIC DNA]</scope>
    <source>
        <strain evidence="2 3">HH1</strain>
    </source>
</reference>
<evidence type="ECO:0000313" key="3">
    <source>
        <dbReference type="Proteomes" id="UP001193680"/>
    </source>
</evidence>
<dbReference type="RefSeq" id="WP_185978456.1">
    <property type="nucleotide sequence ID" value="NZ_JACBGI020000015.1"/>
</dbReference>
<keyword evidence="3" id="KW-1185">Reference proteome</keyword>
<dbReference type="EMBL" id="JACBGI020000015">
    <property type="protein sequence ID" value="MBF6058313.1"/>
    <property type="molecule type" value="Genomic_DNA"/>
</dbReference>
<comment type="caution">
    <text evidence="2">The sequence shown here is derived from an EMBL/GenBank/DDBJ whole genome shotgun (WGS) entry which is preliminary data.</text>
</comment>
<reference evidence="2 3" key="1">
    <citation type="submission" date="2020-06" db="EMBL/GenBank/DDBJ databases">
        <authorList>
            <person name="Scott K."/>
        </authorList>
    </citation>
    <scope>NUCLEOTIDE SEQUENCE [LARGE SCALE GENOMIC DNA]</scope>
    <source>
        <strain evidence="2 3">HH1</strain>
    </source>
</reference>
<evidence type="ECO:0000256" key="1">
    <source>
        <dbReference type="SAM" id="SignalP"/>
    </source>
</evidence>
<feature type="chain" id="PRO_5045086790" evidence="1">
    <location>
        <begin position="23"/>
        <end position="190"/>
    </location>
</feature>
<evidence type="ECO:0000313" key="2">
    <source>
        <dbReference type="EMBL" id="MBF6058313.1"/>
    </source>
</evidence>
<organism evidence="2 3">
    <name type="scientific">Thiomicrorhabdus heinhorstiae</name>
    <dbReference type="NCBI Taxonomy" id="2748010"/>
    <lineage>
        <taxon>Bacteria</taxon>
        <taxon>Pseudomonadati</taxon>
        <taxon>Pseudomonadota</taxon>
        <taxon>Gammaproteobacteria</taxon>
        <taxon>Thiotrichales</taxon>
        <taxon>Piscirickettsiaceae</taxon>
        <taxon>Thiomicrorhabdus</taxon>
    </lineage>
</organism>
<feature type="signal peptide" evidence="1">
    <location>
        <begin position="1"/>
        <end position="22"/>
    </location>
</feature>
<name>A0ABS0BZ05_9GAMM</name>
<proteinExistence type="predicted"/>
<protein>
    <submittedName>
        <fullName evidence="2">Uncharacterized protein</fullName>
    </submittedName>
</protein>
<gene>
    <name evidence="2" type="ORF">H8792_008165</name>
</gene>